<protein>
    <recommendedName>
        <fullName evidence="3">Histone deacetylase</fullName>
    </recommendedName>
</protein>
<accession>A0ABQ4J711</accession>
<dbReference type="EMBL" id="BOPC01000013">
    <property type="protein sequence ID" value="GIJ25930.1"/>
    <property type="molecule type" value="Genomic_DNA"/>
</dbReference>
<comment type="caution">
    <text evidence="1">The sequence shown here is derived from an EMBL/GenBank/DDBJ whole genome shotgun (WGS) entry which is preliminary data.</text>
</comment>
<evidence type="ECO:0000313" key="2">
    <source>
        <dbReference type="Proteomes" id="UP000653076"/>
    </source>
</evidence>
<name>A0ABQ4J711_9ACTN</name>
<keyword evidence="2" id="KW-1185">Reference proteome</keyword>
<evidence type="ECO:0008006" key="3">
    <source>
        <dbReference type="Google" id="ProtNLM"/>
    </source>
</evidence>
<evidence type="ECO:0000313" key="1">
    <source>
        <dbReference type="EMBL" id="GIJ25930.1"/>
    </source>
</evidence>
<sequence length="253" mass="27596">MNPTLSHPDDLVDQVEELIEALTPGSSPEPPTDIWYVCYGSNMSLDRLSYYLVGGRPPAGALTYPGCRDKSLPSDSRAVRLPGTIYFALEARAWTGGMAFYDHEHPGGTPARAYRLTVSQFSDIIAQEMCLEPGDDIDLSEAMSHGRLTLGPGCYQTLLHLGALAGLPAFTFTSPWRSHEVEHRKPAAVYLRHLATGLAEAHRWSPYRIAAYLSSRPGSMGNWTPDEVRLLLTEPDAAPASPAAKEDRSCTPA</sequence>
<dbReference type="Gene3D" id="3.10.490.10">
    <property type="entry name" value="Gamma-glutamyl cyclotransferase-like"/>
    <property type="match status" value="1"/>
</dbReference>
<reference evidence="1 2" key="1">
    <citation type="submission" date="2021-01" db="EMBL/GenBank/DDBJ databases">
        <title>Whole genome shotgun sequence of Verrucosispora qiuiae NBRC 106684.</title>
        <authorList>
            <person name="Komaki H."/>
            <person name="Tamura T."/>
        </authorList>
    </citation>
    <scope>NUCLEOTIDE SEQUENCE [LARGE SCALE GENOMIC DNA]</scope>
    <source>
        <strain evidence="1 2">NBRC 106684</strain>
    </source>
</reference>
<dbReference type="Proteomes" id="UP000653076">
    <property type="component" value="Unassembled WGS sequence"/>
</dbReference>
<proteinExistence type="predicted"/>
<gene>
    <name evidence="1" type="ORF">Vqi01_10920</name>
</gene>
<dbReference type="RefSeq" id="WP_239098200.1">
    <property type="nucleotide sequence ID" value="NZ_BOPC01000013.1"/>
</dbReference>
<organism evidence="1 2">
    <name type="scientific">Micromonospora qiuiae</name>
    <dbReference type="NCBI Taxonomy" id="502268"/>
    <lineage>
        <taxon>Bacteria</taxon>
        <taxon>Bacillati</taxon>
        <taxon>Actinomycetota</taxon>
        <taxon>Actinomycetes</taxon>
        <taxon>Micromonosporales</taxon>
        <taxon>Micromonosporaceae</taxon>
        <taxon>Micromonospora</taxon>
    </lineage>
</organism>